<dbReference type="EMBL" id="FNIT01000010">
    <property type="protein sequence ID" value="SDO67101.1"/>
    <property type="molecule type" value="Genomic_DNA"/>
</dbReference>
<dbReference type="STRING" id="1166073.SAMN05192530_11021"/>
<evidence type="ECO:0008006" key="3">
    <source>
        <dbReference type="Google" id="ProtNLM"/>
    </source>
</evidence>
<dbReference type="Proteomes" id="UP000198793">
    <property type="component" value="Unassembled WGS sequence"/>
</dbReference>
<sequence>MNALPESLPSATSVPALVIPVQPIPGEGIPELLQRAAAVNGYRNVVDVMRIADPGWGVPASAGTSVIGRESMLARALGIVGGVEEIERLAYRSVPARTGWHDFFGTPLRRVHREVRYRRVSPRALRASPHGRAVWSVKLLGFDPSTRERLLEECPGCGHRLTFRTTLGIEYCDCCLTSDRYGMPIGAVDLRDLTQPLVEVGDEEALDFAAALLDPLQDARRFLPAGSPFGSVEPGDMFEFVYAVACTIVAANAGRSSSWRAKSHAEFSSVGPDVLAEAGRVALGWPSSFHDLGERLRAARVDRPLYFGVAKELGPITDLSVDPNLSKEIRYLVQTAVRANMAASAFEPGLVRRSENRHRSDLVTMQEAHKRFGFNRRRWADLAADPRAGVVRAPGASKAPVLLPLENVRTIVEEARDLQSASDLGARWGVPTWEVELLSRHGHVTAARGPGVLLLGKGTFYTGASVQAAETALSALVMAGIPTADTVTLGAAADAFRRELGQPLISIASAVLCGDIEAWQGTDGGILSGLLVSASLAPANINVRHSRTREVGLTQGEAAALLHASAVTVSELVAAGLLAPPLTLSGLETFSRRFALTTEVHMMDGARTRGLRLRDVPGYLQSRGIAPCHEFGSRGKLLWERETVTCVLAADRNTADRTASHAAD</sequence>
<proteinExistence type="predicted"/>
<dbReference type="OrthoDB" id="7872036at2"/>
<reference evidence="1 2" key="1">
    <citation type="submission" date="2016-10" db="EMBL/GenBank/DDBJ databases">
        <authorList>
            <person name="de Groot N.N."/>
        </authorList>
    </citation>
    <scope>NUCLEOTIDE SEQUENCE [LARGE SCALE GENOMIC DNA]</scope>
    <source>
        <strain evidence="2">L7-484,KACC 16230,DSM 25025</strain>
    </source>
</reference>
<gene>
    <name evidence="1" type="ORF">SAMN05192530_11021</name>
</gene>
<organism evidence="1 2">
    <name type="scientific">Aureimonas jatrophae</name>
    <dbReference type="NCBI Taxonomy" id="1166073"/>
    <lineage>
        <taxon>Bacteria</taxon>
        <taxon>Pseudomonadati</taxon>
        <taxon>Pseudomonadota</taxon>
        <taxon>Alphaproteobacteria</taxon>
        <taxon>Hyphomicrobiales</taxon>
        <taxon>Aurantimonadaceae</taxon>
        <taxon>Aureimonas</taxon>
    </lineage>
</organism>
<accession>A0A1H0LGG7</accession>
<dbReference type="RefSeq" id="WP_139184046.1">
    <property type="nucleotide sequence ID" value="NZ_FNIT01000010.1"/>
</dbReference>
<dbReference type="AlphaFoldDB" id="A0A1H0LGG7"/>
<evidence type="ECO:0000313" key="1">
    <source>
        <dbReference type="EMBL" id="SDO67101.1"/>
    </source>
</evidence>
<name>A0A1H0LGG7_9HYPH</name>
<evidence type="ECO:0000313" key="2">
    <source>
        <dbReference type="Proteomes" id="UP000198793"/>
    </source>
</evidence>
<protein>
    <recommendedName>
        <fullName evidence="3">TniQ protein</fullName>
    </recommendedName>
</protein>
<keyword evidence="2" id="KW-1185">Reference proteome</keyword>